<dbReference type="KEGG" id="cbr:CBG_24889"/>
<dbReference type="RefSeq" id="XP_002648568.1">
    <property type="nucleotide sequence ID" value="XM_002648522.1"/>
</dbReference>
<protein>
    <submittedName>
        <fullName evidence="1">Protein CBG24889</fullName>
    </submittedName>
</protein>
<name>A8WLP7_CAEBR</name>
<sequence>MMMMMIFRRREEKLVVAPEDVMEKEREKWDDKFYYEYGYFDGMCLSRRRRRRRAQLHTDRLSAHLVPSAFWEVSVSRKSHTPEEQKEVGKNPKHLTHTQKTLFFPKKQNRKSVWNPHDIENPIDVILEFQQKPFSIFFGNFFFWERQPYNPKNWKKSRTALISDRRHVFWNSVFLGLTSSAEQGKERKIQENLKKTKEMRLIS</sequence>
<evidence type="ECO:0000313" key="2">
    <source>
        <dbReference type="Proteomes" id="UP000008549"/>
    </source>
</evidence>
<reference evidence="1 2" key="2">
    <citation type="journal article" date="2011" name="PLoS Genet.">
        <title>Caenorhabditis briggsae recombinant inbred line genotypes reveal inter-strain incompatibility and the evolution of recombination.</title>
        <authorList>
            <person name="Ross J.A."/>
            <person name="Koboldt D.C."/>
            <person name="Staisch J.E."/>
            <person name="Chamberlin H.M."/>
            <person name="Gupta B.P."/>
            <person name="Miller R.D."/>
            <person name="Baird S.E."/>
            <person name="Haag E.S."/>
        </authorList>
    </citation>
    <scope>NUCLEOTIDE SEQUENCE [LARGE SCALE GENOMIC DNA]</scope>
    <source>
        <strain evidence="1 2">AF16</strain>
    </source>
</reference>
<reference evidence="1 2" key="1">
    <citation type="journal article" date="2003" name="PLoS Biol.">
        <title>The genome sequence of Caenorhabditis briggsae: a platform for comparative genomics.</title>
        <authorList>
            <person name="Stein L.D."/>
            <person name="Bao Z."/>
            <person name="Blasiar D."/>
            <person name="Blumenthal T."/>
            <person name="Brent M.R."/>
            <person name="Chen N."/>
            <person name="Chinwalla A."/>
            <person name="Clarke L."/>
            <person name="Clee C."/>
            <person name="Coghlan A."/>
            <person name="Coulson A."/>
            <person name="D'Eustachio P."/>
            <person name="Fitch D.H."/>
            <person name="Fulton L.A."/>
            <person name="Fulton R.E."/>
            <person name="Griffiths-Jones S."/>
            <person name="Harris T.W."/>
            <person name="Hillier L.W."/>
            <person name="Kamath R."/>
            <person name="Kuwabara P.E."/>
            <person name="Mardis E.R."/>
            <person name="Marra M.A."/>
            <person name="Miner T.L."/>
            <person name="Minx P."/>
            <person name="Mullikin J.C."/>
            <person name="Plumb R.W."/>
            <person name="Rogers J."/>
            <person name="Schein J.E."/>
            <person name="Sohrmann M."/>
            <person name="Spieth J."/>
            <person name="Stajich J.E."/>
            <person name="Wei C."/>
            <person name="Willey D."/>
            <person name="Wilson R.K."/>
            <person name="Durbin R."/>
            <person name="Waterston R.H."/>
        </authorList>
    </citation>
    <scope>NUCLEOTIDE SEQUENCE [LARGE SCALE GENOMIC DNA]</scope>
    <source>
        <strain evidence="1 2">AF16</strain>
    </source>
</reference>
<dbReference type="Proteomes" id="UP000008549">
    <property type="component" value="Unassembled WGS sequence"/>
</dbReference>
<organism evidence="1 2">
    <name type="scientific">Caenorhabditis briggsae</name>
    <dbReference type="NCBI Taxonomy" id="6238"/>
    <lineage>
        <taxon>Eukaryota</taxon>
        <taxon>Metazoa</taxon>
        <taxon>Ecdysozoa</taxon>
        <taxon>Nematoda</taxon>
        <taxon>Chromadorea</taxon>
        <taxon>Rhabditida</taxon>
        <taxon>Rhabditina</taxon>
        <taxon>Rhabditomorpha</taxon>
        <taxon>Rhabditoidea</taxon>
        <taxon>Rhabditidae</taxon>
        <taxon>Peloderinae</taxon>
        <taxon>Caenorhabditis</taxon>
    </lineage>
</organism>
<dbReference type="HOGENOM" id="CLU_1349982_0_0_1"/>
<evidence type="ECO:0000313" key="1">
    <source>
        <dbReference type="EMBL" id="CAP21393.1"/>
    </source>
</evidence>
<proteinExistence type="predicted"/>
<evidence type="ECO:0000313" key="3">
    <source>
        <dbReference type="WormBase" id="CBG24889"/>
    </source>
</evidence>
<dbReference type="WormBase" id="CBG24889">
    <property type="protein sequence ID" value="CBP24019"/>
    <property type="gene ID" value="WBGene00042896"/>
</dbReference>
<dbReference type="GeneID" id="8590571"/>
<keyword evidence="2" id="KW-1185">Reference proteome</keyword>
<dbReference type="AlphaFoldDB" id="A8WLP7"/>
<dbReference type="CTD" id="8590571"/>
<accession>A8WLP7</accession>
<gene>
    <name evidence="1 3" type="ORF">CBG24889</name>
    <name evidence="1" type="ORF">CBG_24889</name>
</gene>
<dbReference type="EMBL" id="HE601340">
    <property type="protein sequence ID" value="CAP21393.1"/>
    <property type="molecule type" value="Genomic_DNA"/>
</dbReference>